<dbReference type="Proteomes" id="UP000002258">
    <property type="component" value="Chromosome 5"/>
</dbReference>
<keyword evidence="8" id="KW-0539">Nucleus</keyword>
<evidence type="ECO:0000313" key="10">
    <source>
        <dbReference type="EMBL" id="ABN66993.2"/>
    </source>
</evidence>
<dbReference type="RefSeq" id="XP_001385022.2">
    <property type="nucleotide sequence ID" value="XM_001384985.1"/>
</dbReference>
<keyword evidence="11" id="KW-1185">Reference proteome</keyword>
<keyword evidence="5" id="KW-0805">Transcription regulation</keyword>
<organism evidence="10 11">
    <name type="scientific">Scheffersomyces stipitis (strain ATCC 58785 / CBS 6054 / NBRC 10063 / NRRL Y-11545)</name>
    <name type="common">Yeast</name>
    <name type="synonym">Pichia stipitis</name>
    <dbReference type="NCBI Taxonomy" id="322104"/>
    <lineage>
        <taxon>Eukaryota</taxon>
        <taxon>Fungi</taxon>
        <taxon>Dikarya</taxon>
        <taxon>Ascomycota</taxon>
        <taxon>Saccharomycotina</taxon>
        <taxon>Pichiomycetes</taxon>
        <taxon>Debaryomycetaceae</taxon>
        <taxon>Scheffersomyces</taxon>
    </lineage>
</organism>
<keyword evidence="10" id="KW-0762">Sugar transport</keyword>
<protein>
    <submittedName>
        <fullName evidence="10">Zinc finger protein possibly regulating maltose complex or other sugar transporters</fullName>
    </submittedName>
</protein>
<dbReference type="eggNOG" id="ENOG502S2FW">
    <property type="taxonomic scope" value="Eukaryota"/>
</dbReference>
<dbReference type="PANTHER" id="PTHR31668:SF18">
    <property type="entry name" value="MALTOSE FERMENTATION REGULATORY PROTEIN MAL13-RELATED"/>
    <property type="match status" value="1"/>
</dbReference>
<keyword evidence="6" id="KW-0238">DNA-binding</keyword>
<dbReference type="InterPro" id="IPR050797">
    <property type="entry name" value="Carb_Metab_Trans_Reg"/>
</dbReference>
<dbReference type="Pfam" id="PF00172">
    <property type="entry name" value="Zn_clus"/>
    <property type="match status" value="1"/>
</dbReference>
<name>A3LUP3_PICST</name>
<dbReference type="OrthoDB" id="2740448at2759"/>
<dbReference type="EMBL" id="CP000499">
    <property type="protein sequence ID" value="ABN66993.2"/>
    <property type="molecule type" value="Genomic_DNA"/>
</dbReference>
<evidence type="ECO:0000256" key="5">
    <source>
        <dbReference type="ARBA" id="ARBA00023015"/>
    </source>
</evidence>
<dbReference type="GO" id="GO:0000981">
    <property type="term" value="F:DNA-binding transcription factor activity, RNA polymerase II-specific"/>
    <property type="evidence" value="ECO:0007669"/>
    <property type="project" value="InterPro"/>
</dbReference>
<keyword evidence="3" id="KW-0479">Metal-binding</keyword>
<keyword evidence="10" id="KW-0813">Transport</keyword>
<evidence type="ECO:0000256" key="7">
    <source>
        <dbReference type="ARBA" id="ARBA00023163"/>
    </source>
</evidence>
<keyword evidence="4" id="KW-0862">Zinc</keyword>
<comment type="subcellular location">
    <subcellularLocation>
        <location evidence="1">Nucleus</location>
    </subcellularLocation>
</comment>
<evidence type="ECO:0000256" key="8">
    <source>
        <dbReference type="ARBA" id="ARBA00023242"/>
    </source>
</evidence>
<dbReference type="GO" id="GO:0008270">
    <property type="term" value="F:zinc ion binding"/>
    <property type="evidence" value="ECO:0007669"/>
    <property type="project" value="InterPro"/>
</dbReference>
<dbReference type="GeneID" id="4839258"/>
<keyword evidence="7" id="KW-0804">Transcription</keyword>
<dbReference type="InParanoid" id="A3LUP3"/>
<sequence>MSSVATAASSRKLKRSRPCDGCALRKIKCSDSRPCARCLNDGIPCTNNRIIKKSGPKSKKLSDQHFFPAEPVTKGLIPMDLLLPCLQVYQTWYYSMWPVLSVTDFVTKLSTISPGEHLYEEGSISYALCLALCAAISKQTTFISESSTISKLPSGIQARDYALLALRIRNEYEHSLNPTSETLLTSFFLCIYYFNNSGGKAAGITYLREAISMAQIMRLQDAATYLGKPPAEVHRLRKIYYLLLVTERFMCIQFGLPIILDPSIPFPMYDGEEYSDLLTGFTELVRIFSVPDRLFFEKMSASHSNNTFSGNFDYLEKFFYLPINNITEGWVVDVDKGIKGISITTMATDIQKVNLLLSKHWMRSLVWHIAFQNGLLSINREENDCLSVKYPVTIAYDFLTSTSNLPTNAFEYNGPGVIVKLLEIANGLADTMNDFTYIRNSVDTFACSNAMTSIFWLISKFKTNLVLPSELYKKIEGIVNANPIPRMHFSPVSSPEIEAVIEKKITSDASCSDSPEQALGIAAWT</sequence>
<dbReference type="HOGENOM" id="CLU_016574_7_1_1"/>
<evidence type="ECO:0000313" key="11">
    <source>
        <dbReference type="Proteomes" id="UP000002258"/>
    </source>
</evidence>
<reference evidence="10 11" key="1">
    <citation type="journal article" date="2007" name="Nat. Biotechnol.">
        <title>Genome sequence of the lignocellulose-bioconverting and xylose-fermenting yeast Pichia stipitis.</title>
        <authorList>
            <person name="Jeffries T.W."/>
            <person name="Grigoriev I.V."/>
            <person name="Grimwood J."/>
            <person name="Laplaza J.M."/>
            <person name="Aerts A."/>
            <person name="Salamov A."/>
            <person name="Schmutz J."/>
            <person name="Lindquist E."/>
            <person name="Dehal P."/>
            <person name="Shapiro H."/>
            <person name="Jin Y.S."/>
            <person name="Passoth V."/>
            <person name="Richardson P.M."/>
        </authorList>
    </citation>
    <scope>NUCLEOTIDE SEQUENCE [LARGE SCALE GENOMIC DNA]</scope>
    <source>
        <strain evidence="11">ATCC 58785 / CBS 6054 / NBRC 10063 / NRRL Y-11545</strain>
    </source>
</reference>
<comment type="similarity">
    <text evidence="2">Belongs to the MAL13 family.</text>
</comment>
<evidence type="ECO:0000256" key="2">
    <source>
        <dbReference type="ARBA" id="ARBA00009382"/>
    </source>
</evidence>
<evidence type="ECO:0000256" key="6">
    <source>
        <dbReference type="ARBA" id="ARBA00023125"/>
    </source>
</evidence>
<dbReference type="SMART" id="SM00906">
    <property type="entry name" value="Fungal_trans"/>
    <property type="match status" value="1"/>
</dbReference>
<dbReference type="InterPro" id="IPR007219">
    <property type="entry name" value="XnlR_reg_dom"/>
</dbReference>
<dbReference type="CDD" id="cd00067">
    <property type="entry name" value="GAL4"/>
    <property type="match status" value="1"/>
</dbReference>
<evidence type="ECO:0000256" key="1">
    <source>
        <dbReference type="ARBA" id="ARBA00004123"/>
    </source>
</evidence>
<evidence type="ECO:0000259" key="9">
    <source>
        <dbReference type="PROSITE" id="PS50048"/>
    </source>
</evidence>
<feature type="domain" description="Zn(2)-C6 fungal-type" evidence="9">
    <location>
        <begin position="18"/>
        <end position="47"/>
    </location>
</feature>
<proteinExistence type="inferred from homology"/>
<dbReference type="AlphaFoldDB" id="A3LUP3"/>
<dbReference type="GO" id="GO:0003677">
    <property type="term" value="F:DNA binding"/>
    <property type="evidence" value="ECO:0007669"/>
    <property type="project" value="InterPro"/>
</dbReference>
<dbReference type="InterPro" id="IPR001138">
    <property type="entry name" value="Zn2Cys6_DnaBD"/>
</dbReference>
<dbReference type="SMART" id="SM00066">
    <property type="entry name" value="GAL4"/>
    <property type="match status" value="1"/>
</dbReference>
<accession>A3LUP3</accession>
<dbReference type="PROSITE" id="PS50048">
    <property type="entry name" value="ZN2_CY6_FUNGAL_2"/>
    <property type="match status" value="1"/>
</dbReference>
<evidence type="ECO:0000256" key="4">
    <source>
        <dbReference type="ARBA" id="ARBA00022833"/>
    </source>
</evidence>
<dbReference type="PANTHER" id="PTHR31668">
    <property type="entry name" value="GLUCOSE TRANSPORT TRANSCRIPTION REGULATOR RGT1-RELATED-RELATED"/>
    <property type="match status" value="1"/>
</dbReference>
<dbReference type="KEGG" id="pic:PICST_89671"/>
<gene>
    <name evidence="10" type="primary">SUC1.1</name>
    <name evidence="10" type="ORF">PICST_89671</name>
</gene>
<evidence type="ECO:0000256" key="3">
    <source>
        <dbReference type="ARBA" id="ARBA00022723"/>
    </source>
</evidence>
<dbReference type="STRING" id="322104.A3LUP3"/>
<dbReference type="SUPFAM" id="SSF57701">
    <property type="entry name" value="Zn2/Cys6 DNA-binding domain"/>
    <property type="match status" value="1"/>
</dbReference>
<dbReference type="GO" id="GO:0006351">
    <property type="term" value="P:DNA-templated transcription"/>
    <property type="evidence" value="ECO:0007669"/>
    <property type="project" value="InterPro"/>
</dbReference>
<dbReference type="FunCoup" id="A3LUP3">
    <property type="interactions" value="656"/>
</dbReference>
<dbReference type="PROSITE" id="PS00463">
    <property type="entry name" value="ZN2_CY6_FUNGAL_1"/>
    <property type="match status" value="1"/>
</dbReference>
<dbReference type="CDD" id="cd12148">
    <property type="entry name" value="fungal_TF_MHR"/>
    <property type="match status" value="1"/>
</dbReference>
<dbReference type="InterPro" id="IPR036864">
    <property type="entry name" value="Zn2-C6_fun-type_DNA-bd_sf"/>
</dbReference>
<dbReference type="Pfam" id="PF04082">
    <property type="entry name" value="Fungal_trans"/>
    <property type="match status" value="1"/>
</dbReference>
<dbReference type="Gene3D" id="4.10.240.10">
    <property type="entry name" value="Zn(2)-C6 fungal-type DNA-binding domain"/>
    <property type="match status" value="1"/>
</dbReference>
<dbReference type="OMA" id="AKESEYC"/>